<evidence type="ECO:0000313" key="3">
    <source>
        <dbReference type="EMBL" id="CAH3023403.1"/>
    </source>
</evidence>
<keyword evidence="2" id="KW-1133">Transmembrane helix</keyword>
<accession>A0ABN8M917</accession>
<gene>
    <name evidence="3" type="ORF">PEVE_00019143</name>
</gene>
<feature type="transmembrane region" description="Helical" evidence="2">
    <location>
        <begin position="201"/>
        <end position="224"/>
    </location>
</feature>
<feature type="transmembrane region" description="Helical" evidence="2">
    <location>
        <begin position="324"/>
        <end position="345"/>
    </location>
</feature>
<dbReference type="Proteomes" id="UP001159427">
    <property type="component" value="Unassembled WGS sequence"/>
</dbReference>
<keyword evidence="4" id="KW-1185">Reference proteome</keyword>
<feature type="non-terminal residue" evidence="3">
    <location>
        <position position="1"/>
    </location>
</feature>
<sequence length="480" mass="53406">VCSQCTEPLKTCSNGLCDGKECETNVTNNAVEAIVAIMSVSVVLIIGLVMLLVYICLKQGPRSQNSDSTNESNMVTCENTAIEIPDYLLRRRFSSLSTTSGPPPYFSLFNFICNENGEILNTVIGQDFRTENLPRLPSTSEQPPEYGVLFGTPPPYDVVVLRSESSTTATRVMWNIILEAGSRQRKVGLRKFYHLLAFKRALSFHTSGIENMSLIHILVAVYFVSQPVATRGNGTNENNSQVIDNIKCGLMNISCAFGKVCKGGVCIDVGKNSTESEPTKMTYQEETDPTYEVIMDSTPSTTSRRQLKTDTTKSHSFITGNQEFAIAIVGFCVLFFNFCLISFCLGRMKRRRLAQLQHQRLQEATRSSQASQTGDWNAEQLNTGIDNFALNGELDAFSSDFTFPQVRLPPYDFSSAYHKPRPMEEGDTVEGELPNQVSIDVENIDEDPPPYNDQQFDHLNSPPSYDELLVVRSNVEESTS</sequence>
<keyword evidence="2" id="KW-0812">Transmembrane</keyword>
<evidence type="ECO:0000313" key="4">
    <source>
        <dbReference type="Proteomes" id="UP001159427"/>
    </source>
</evidence>
<feature type="compositionally biased region" description="Polar residues" evidence="1">
    <location>
        <begin position="452"/>
        <end position="463"/>
    </location>
</feature>
<dbReference type="EMBL" id="CALNXI010000259">
    <property type="protein sequence ID" value="CAH3023403.1"/>
    <property type="molecule type" value="Genomic_DNA"/>
</dbReference>
<comment type="caution">
    <text evidence="3">The sequence shown here is derived from an EMBL/GenBank/DDBJ whole genome shotgun (WGS) entry which is preliminary data.</text>
</comment>
<proteinExistence type="predicted"/>
<keyword evidence="2" id="KW-0472">Membrane</keyword>
<reference evidence="3 4" key="1">
    <citation type="submission" date="2022-05" db="EMBL/GenBank/DDBJ databases">
        <authorList>
            <consortium name="Genoscope - CEA"/>
            <person name="William W."/>
        </authorList>
    </citation>
    <scope>NUCLEOTIDE SEQUENCE [LARGE SCALE GENOMIC DNA]</scope>
</reference>
<organism evidence="3 4">
    <name type="scientific">Porites evermanni</name>
    <dbReference type="NCBI Taxonomy" id="104178"/>
    <lineage>
        <taxon>Eukaryota</taxon>
        <taxon>Metazoa</taxon>
        <taxon>Cnidaria</taxon>
        <taxon>Anthozoa</taxon>
        <taxon>Hexacorallia</taxon>
        <taxon>Scleractinia</taxon>
        <taxon>Fungiina</taxon>
        <taxon>Poritidae</taxon>
        <taxon>Porites</taxon>
    </lineage>
</organism>
<feature type="transmembrane region" description="Helical" evidence="2">
    <location>
        <begin position="33"/>
        <end position="57"/>
    </location>
</feature>
<evidence type="ECO:0000256" key="1">
    <source>
        <dbReference type="SAM" id="MobiDB-lite"/>
    </source>
</evidence>
<feature type="region of interest" description="Disordered" evidence="1">
    <location>
        <begin position="442"/>
        <end position="464"/>
    </location>
</feature>
<evidence type="ECO:0000256" key="2">
    <source>
        <dbReference type="SAM" id="Phobius"/>
    </source>
</evidence>
<name>A0ABN8M917_9CNID</name>
<protein>
    <submittedName>
        <fullName evidence="3">Uncharacterized protein</fullName>
    </submittedName>
</protein>